<accession>A0A0R3SM34</accession>
<protein>
    <submittedName>
        <fullName evidence="4">Secreted protein</fullName>
    </submittedName>
</protein>
<evidence type="ECO:0000256" key="1">
    <source>
        <dbReference type="SAM" id="MobiDB-lite"/>
    </source>
</evidence>
<evidence type="ECO:0000313" key="2">
    <source>
        <dbReference type="EMBL" id="VDL58315.1"/>
    </source>
</evidence>
<evidence type="ECO:0000313" key="4">
    <source>
        <dbReference type="WBParaSite" id="HDID_0000599901-mRNA-1"/>
    </source>
</evidence>
<feature type="region of interest" description="Disordered" evidence="1">
    <location>
        <begin position="41"/>
        <end position="61"/>
    </location>
</feature>
<dbReference type="WBParaSite" id="HDID_0000599901-mRNA-1">
    <property type="protein sequence ID" value="HDID_0000599901-mRNA-1"/>
    <property type="gene ID" value="HDID_0000599901"/>
</dbReference>
<name>A0A0R3SM34_HYMDI</name>
<reference evidence="4" key="1">
    <citation type="submission" date="2017-02" db="UniProtKB">
        <authorList>
            <consortium name="WormBaseParasite"/>
        </authorList>
    </citation>
    <scope>IDENTIFICATION</scope>
</reference>
<dbReference type="AlphaFoldDB" id="A0A0R3SM34"/>
<evidence type="ECO:0000313" key="3">
    <source>
        <dbReference type="Proteomes" id="UP000274504"/>
    </source>
</evidence>
<feature type="compositionally biased region" description="Low complexity" evidence="1">
    <location>
        <begin position="45"/>
        <end position="61"/>
    </location>
</feature>
<sequence length="113" mass="12226">MMHVFLVHLISGPSITPTRFENGGEPMPGVGVGTGGVLYHHRRSTATASSGRGSSEDSSSAGYAGIMEDRLFKPPISQANGCAPLNRMVCHTHTHTHTFFFILPYGKYNNYNS</sequence>
<dbReference type="EMBL" id="UYSG01003915">
    <property type="protein sequence ID" value="VDL58315.1"/>
    <property type="molecule type" value="Genomic_DNA"/>
</dbReference>
<gene>
    <name evidence="2" type="ORF">HDID_LOCUS5997</name>
</gene>
<reference evidence="2 3" key="2">
    <citation type="submission" date="2018-11" db="EMBL/GenBank/DDBJ databases">
        <authorList>
            <consortium name="Pathogen Informatics"/>
        </authorList>
    </citation>
    <scope>NUCLEOTIDE SEQUENCE [LARGE SCALE GENOMIC DNA]</scope>
</reference>
<proteinExistence type="predicted"/>
<organism evidence="4">
    <name type="scientific">Hymenolepis diminuta</name>
    <name type="common">Rat tapeworm</name>
    <dbReference type="NCBI Taxonomy" id="6216"/>
    <lineage>
        <taxon>Eukaryota</taxon>
        <taxon>Metazoa</taxon>
        <taxon>Spiralia</taxon>
        <taxon>Lophotrochozoa</taxon>
        <taxon>Platyhelminthes</taxon>
        <taxon>Cestoda</taxon>
        <taxon>Eucestoda</taxon>
        <taxon>Cyclophyllidea</taxon>
        <taxon>Hymenolepididae</taxon>
        <taxon>Hymenolepis</taxon>
    </lineage>
</organism>
<dbReference type="Proteomes" id="UP000274504">
    <property type="component" value="Unassembled WGS sequence"/>
</dbReference>